<organism evidence="2 3">
    <name type="scientific">Candidatus Nitrosoglobus terrae</name>
    <dbReference type="NCBI Taxonomy" id="1630141"/>
    <lineage>
        <taxon>Bacteria</taxon>
        <taxon>Pseudomonadati</taxon>
        <taxon>Pseudomonadota</taxon>
        <taxon>Gammaproteobacteria</taxon>
        <taxon>Chromatiales</taxon>
        <taxon>Chromatiaceae</taxon>
        <taxon>Candidatus Nitrosoglobus</taxon>
    </lineage>
</organism>
<evidence type="ECO:0000313" key="2">
    <source>
        <dbReference type="EMBL" id="BAW80112.1"/>
    </source>
</evidence>
<dbReference type="Gene3D" id="1.10.390.10">
    <property type="entry name" value="Neutral Protease Domain 2"/>
    <property type="match status" value="1"/>
</dbReference>
<dbReference type="SUPFAM" id="SSF50156">
    <property type="entry name" value="PDZ domain-like"/>
    <property type="match status" value="1"/>
</dbReference>
<dbReference type="PROSITE" id="PS50106">
    <property type="entry name" value="PDZ"/>
    <property type="match status" value="1"/>
</dbReference>
<dbReference type="Pfam" id="PF04389">
    <property type="entry name" value="Peptidase_M28"/>
    <property type="match status" value="1"/>
</dbReference>
<dbReference type="SMART" id="SM00228">
    <property type="entry name" value="PDZ"/>
    <property type="match status" value="1"/>
</dbReference>
<dbReference type="PANTHER" id="PTHR12147">
    <property type="entry name" value="METALLOPEPTIDASE M28 FAMILY MEMBER"/>
    <property type="match status" value="1"/>
</dbReference>
<dbReference type="SUPFAM" id="SSF53187">
    <property type="entry name" value="Zn-dependent exopeptidases"/>
    <property type="match status" value="1"/>
</dbReference>
<dbReference type="SUPFAM" id="SSF55486">
    <property type="entry name" value="Metalloproteases ('zincins'), catalytic domain"/>
    <property type="match status" value="1"/>
</dbReference>
<reference evidence="2 3" key="1">
    <citation type="journal article" date="2017" name="ISME J.">
        <title>An acid-tolerant ammonia-oxidizing ?-proteobacterium from soil.</title>
        <authorList>
            <person name="Hayatsu M."/>
            <person name="Tago K."/>
            <person name="Uchiyama I."/>
            <person name="Toyoda A."/>
            <person name="Wang Y."/>
            <person name="Shimomura Y."/>
            <person name="Okubo T."/>
            <person name="Kurisu F."/>
            <person name="Hirono Y."/>
            <person name="Nonaka K."/>
            <person name="Akiyama H."/>
            <person name="Itoh T."/>
            <person name="Takami H."/>
        </authorList>
    </citation>
    <scope>NUCLEOTIDE SEQUENCE [LARGE SCALE GENOMIC DNA]</scope>
    <source>
        <strain evidence="2 3">TAO100</strain>
    </source>
</reference>
<proteinExistence type="predicted"/>
<dbReference type="InterPro" id="IPR045175">
    <property type="entry name" value="M28_fam"/>
</dbReference>
<dbReference type="InterPro" id="IPR014782">
    <property type="entry name" value="Peptidase_M1_dom"/>
</dbReference>
<evidence type="ECO:0000313" key="3">
    <source>
        <dbReference type="Proteomes" id="UP000243679"/>
    </source>
</evidence>
<keyword evidence="3" id="KW-1185">Reference proteome</keyword>
<dbReference type="Pfam" id="PF13180">
    <property type="entry name" value="PDZ_2"/>
    <property type="match status" value="1"/>
</dbReference>
<accession>A0A1Q2SLW6</accession>
<dbReference type="InterPro" id="IPR007484">
    <property type="entry name" value="Peptidase_M28"/>
</dbReference>
<name>A0A1Q2SLW6_9GAMM</name>
<dbReference type="AlphaFoldDB" id="A0A1Q2SLW6"/>
<dbReference type="GO" id="GO:0008270">
    <property type="term" value="F:zinc ion binding"/>
    <property type="evidence" value="ECO:0007669"/>
    <property type="project" value="InterPro"/>
</dbReference>
<dbReference type="OrthoDB" id="9762302at2"/>
<protein>
    <submittedName>
        <fullName evidence="2">Peptidase M28</fullName>
    </submittedName>
</protein>
<dbReference type="RefSeq" id="WP_096526694.1">
    <property type="nucleotide sequence ID" value="NZ_AP014836.1"/>
</dbReference>
<dbReference type="KEGG" id="ntt:TAO_0742"/>
<dbReference type="InterPro" id="IPR027268">
    <property type="entry name" value="Peptidase_M4/M1_CTD_sf"/>
</dbReference>
<dbReference type="EMBL" id="AP014836">
    <property type="protein sequence ID" value="BAW80112.1"/>
    <property type="molecule type" value="Genomic_DNA"/>
</dbReference>
<evidence type="ECO:0000259" key="1">
    <source>
        <dbReference type="PROSITE" id="PS50106"/>
    </source>
</evidence>
<dbReference type="GO" id="GO:0008235">
    <property type="term" value="F:metalloexopeptidase activity"/>
    <property type="evidence" value="ECO:0007669"/>
    <property type="project" value="InterPro"/>
</dbReference>
<dbReference type="InterPro" id="IPR001478">
    <property type="entry name" value="PDZ"/>
</dbReference>
<sequence length="1106" mass="123685">MIKQKAVFFILGLVFLGIPPLWAEEIHHQLQVHLDPETHYLKVTDTITLPKSYTSPVAFRLHAHLNPRITSSGIRLQLLKQSEFIEDYTLEFPAQTHQLTLAYEGEIFHPIAPISEEYAHSFSASPGLISPEGVFLAGGSFWYPHFATDDLIDFSLTVQLPSEWRSVSQGMRAKRATDGEGTEEIWKIDHPQEEIYLLAGRFTEYQDKTGQVEAMVFLRQPDSALAHKYLAATGQYIDMYRQLIGPYPYGKFALVENFWETGYGMPSFTLLGPQVIRFPFILQSSYPHEILHNWWGNGVYVDYAHGNWSEGLTSYLADHLLKEQQHQGIEYRRETLQKYTDYVQGERDFPLTEFRGRHSAVTQAVGYGKTLMLFHMLRQQLGDSAFIKGLQQLYRQNLFQVTSFDGVEQVFNQVSNQSLAPFFKQWVDRTGAPFLQVHEAQVKPVEGKYLLTATIEQLQSGEAYQLELPLVIYLEGVSEAYQTWVSMTEKTYSLKLTLPARPLRLEVDPQFDLFRRLHRNEIPPALSQAFGADRALAILPSQAPAPIQEGYGKLIRQWQREGRNIKIMKDDSLAKLPTEQTVWLFGWENRFRSVFNESLAGYSYKAAEDSIDIEGNTLRRDEHSVVVTTRHRDNPDHAFAWVATDKVAAMPGLARKLPHYGKYSYLGFTGTDPENVIKGQWPVINSPMSIELIKDHAPIKAKLPVSKPLIALPPLFNAQRMVQDIAYLSDPKLAGRGLGTPELEQAADYIAREFQAAGLKPAVGGNYAQIWTQKINGLAQPVAIRNVVGVFLGTDFTLPAVVIGAHYDHLGRGWPDVHQEDEGKIHPGADDNASGIGVMLELARIMGPHWQSKRSVIFVAFTAEEAGRLGSIHYVQELGDHPEKSIMTMINLDTVGRLGSGHLLVLAANSAREWGAIFQGAGFVTGIPVDIAVNNIASTSDQASFLEVGIPAVQLFTGAHEDYHRPTDTVDKIDSTGLIKVASVLKEAVEYLTTRVEPLTSKKILAQQEDLNNKPQLLGRKITLGTIPDFTWARKGVRLSGVTPGTPADKAGLQKNDIIVGINNKAINTLTDLANVLRTLKEGDSVVISFLRGPQEQMVATHVIAR</sequence>
<dbReference type="PANTHER" id="PTHR12147:SF26">
    <property type="entry name" value="PEPTIDASE M28 DOMAIN-CONTAINING PROTEIN"/>
    <property type="match status" value="1"/>
</dbReference>
<dbReference type="Gene3D" id="2.30.42.10">
    <property type="match status" value="1"/>
</dbReference>
<dbReference type="Proteomes" id="UP000243679">
    <property type="component" value="Chromosome"/>
</dbReference>
<dbReference type="GO" id="GO:0006508">
    <property type="term" value="P:proteolysis"/>
    <property type="evidence" value="ECO:0007669"/>
    <property type="project" value="InterPro"/>
</dbReference>
<dbReference type="Gene3D" id="3.40.630.10">
    <property type="entry name" value="Zn peptidases"/>
    <property type="match status" value="1"/>
</dbReference>
<feature type="domain" description="PDZ" evidence="1">
    <location>
        <begin position="1003"/>
        <end position="1094"/>
    </location>
</feature>
<dbReference type="InterPro" id="IPR036034">
    <property type="entry name" value="PDZ_sf"/>
</dbReference>
<gene>
    <name evidence="2" type="ORF">TAO_0742</name>
</gene>
<dbReference type="Pfam" id="PF01433">
    <property type="entry name" value="Peptidase_M1"/>
    <property type="match status" value="1"/>
</dbReference>